<comment type="caution">
    <text evidence="10">The sequence shown here is derived from an EMBL/GenBank/DDBJ whole genome shotgun (WGS) entry which is preliminary data.</text>
</comment>
<keyword evidence="4 7" id="KW-0010">Activator</keyword>
<evidence type="ECO:0000256" key="1">
    <source>
        <dbReference type="ARBA" id="ARBA00004123"/>
    </source>
</evidence>
<dbReference type="EMBL" id="JAPEVB010000001">
    <property type="protein sequence ID" value="KAJ4396059.1"/>
    <property type="molecule type" value="Genomic_DNA"/>
</dbReference>
<dbReference type="InterPro" id="IPR019680">
    <property type="entry name" value="Mediator_Med1"/>
</dbReference>
<feature type="region of interest" description="Disordered" evidence="8">
    <location>
        <begin position="546"/>
        <end position="565"/>
    </location>
</feature>
<protein>
    <recommendedName>
        <fullName evidence="7">Mediator of RNA polymerase II transcription subunit 1</fullName>
    </recommendedName>
    <alternativeName>
        <fullName evidence="7">Mediator complex subunit 1</fullName>
    </alternativeName>
</protein>
<sequence>MATPQANKLAASQQGKTPQYAAATPGGSASTPAYSNLHAAFSPSGPRSSPQHVKKSPATAGAGGIMMSVGNSSSGQPGGGVSAPMNFDSPSAAAFNSMLGVGGFDASLDNMGMGMGGMALPRPNGEEERQKRLDEILHILGRKKGVVSEEGLERLVKRIGLDVLWEDRNNLKILAIAGTTFTLDIGMKDHKVQTVALQYAFSGDEVNKYKKEAEAILLENLKLKPEQIPWTKQLDDFANNLEPLAALDKLSIIDDKGSPVLVAYDAIAGIFESLQKVHEWDVKKLREDPAYSEKPEQYIRTIAMCEQNGRPWVHEKGVLGVGLEYWRDQRYHIPSAARAEAWYKAGKHWSIMVSCARRDPMVYTSAVRISDKWIGDEVEMAATEGLPQMLNWQEPPEVMMPEKPGDELLSLTGPRTPEVMFMAVVNPPVTLPVTVWEQIHHYTQAPVAHPAFMQTFDYLIFPAEENYNPTEPRMLQMDKSVRAKNKDGVFKEVLHENRLFIHKPAYGQTLTELPFSHPSQLVNMLPILRQYAFLWNLLDKSFGSQVQNPATPPAEPAATNGSATLTAKSDDFDTFMSHAQANADEPTPNAGVKVDVTLNALSLPNPKLQITFPFRGRPAQITVDIGRNGVVIVESTNVVNDEGQVLGANGEPLKGSGPRSQCSKERLARLLMFFEDIDTWCEFIRANVGPE</sequence>
<dbReference type="GO" id="GO:0003712">
    <property type="term" value="F:transcription coregulator activity"/>
    <property type="evidence" value="ECO:0007669"/>
    <property type="project" value="InterPro"/>
</dbReference>
<evidence type="ECO:0000313" key="11">
    <source>
        <dbReference type="Proteomes" id="UP001140453"/>
    </source>
</evidence>
<feature type="compositionally biased region" description="Polar residues" evidence="8">
    <location>
        <begin position="1"/>
        <end position="17"/>
    </location>
</feature>
<keyword evidence="6 7" id="KW-0539">Nucleus</keyword>
<evidence type="ECO:0000256" key="4">
    <source>
        <dbReference type="ARBA" id="ARBA00023159"/>
    </source>
</evidence>
<keyword evidence="11" id="KW-1185">Reference proteome</keyword>
<evidence type="ECO:0000256" key="2">
    <source>
        <dbReference type="ARBA" id="ARBA00006210"/>
    </source>
</evidence>
<dbReference type="PANTHER" id="PTHR35041:SF4">
    <property type="entry name" value="MEDIATOR OF RNA POLYMERASE II TRANSCRIPTION SUBUNIT 1"/>
    <property type="match status" value="1"/>
</dbReference>
<keyword evidence="3 7" id="KW-0805">Transcription regulation</keyword>
<reference evidence="10" key="1">
    <citation type="submission" date="2022-10" db="EMBL/GenBank/DDBJ databases">
        <title>Tapping the CABI collections for fungal endophytes: first genome assemblies for Collariella, Neodidymelliopsis, Ascochyta clinopodiicola, Didymella pomorum, Didymosphaeria variabile, Neocosmospora piperis and Neocucurbitaria cava.</title>
        <authorList>
            <person name="Hill R."/>
        </authorList>
    </citation>
    <scope>NUCLEOTIDE SEQUENCE</scope>
    <source>
        <strain evidence="10">IMI 355082</strain>
    </source>
</reference>
<evidence type="ECO:0000256" key="3">
    <source>
        <dbReference type="ARBA" id="ARBA00023015"/>
    </source>
</evidence>
<feature type="domain" description="Mediator complex subunit Med1" evidence="9">
    <location>
        <begin position="134"/>
        <end position="542"/>
    </location>
</feature>
<feature type="region of interest" description="Disordered" evidence="8">
    <location>
        <begin position="1"/>
        <end position="81"/>
    </location>
</feature>
<dbReference type="Pfam" id="PF10744">
    <property type="entry name" value="Med1"/>
    <property type="match status" value="1"/>
</dbReference>
<organism evidence="10 11">
    <name type="scientific">Gnomoniopsis smithogilvyi</name>
    <dbReference type="NCBI Taxonomy" id="1191159"/>
    <lineage>
        <taxon>Eukaryota</taxon>
        <taxon>Fungi</taxon>
        <taxon>Dikarya</taxon>
        <taxon>Ascomycota</taxon>
        <taxon>Pezizomycotina</taxon>
        <taxon>Sordariomycetes</taxon>
        <taxon>Sordariomycetidae</taxon>
        <taxon>Diaporthales</taxon>
        <taxon>Gnomoniaceae</taxon>
        <taxon>Gnomoniopsis</taxon>
    </lineage>
</organism>
<dbReference type="Proteomes" id="UP001140453">
    <property type="component" value="Unassembled WGS sequence"/>
</dbReference>
<name>A0A9W8Z3D8_9PEZI</name>
<dbReference type="AlphaFoldDB" id="A0A9W8Z3D8"/>
<dbReference type="GO" id="GO:0016592">
    <property type="term" value="C:mediator complex"/>
    <property type="evidence" value="ECO:0007669"/>
    <property type="project" value="InterPro"/>
</dbReference>
<evidence type="ECO:0000256" key="6">
    <source>
        <dbReference type="ARBA" id="ARBA00023242"/>
    </source>
</evidence>
<comment type="similarity">
    <text evidence="2 7">Belongs to the Mediator complex subunit 1 family.</text>
</comment>
<evidence type="ECO:0000256" key="8">
    <source>
        <dbReference type="SAM" id="MobiDB-lite"/>
    </source>
</evidence>
<dbReference type="GO" id="GO:0045944">
    <property type="term" value="P:positive regulation of transcription by RNA polymerase II"/>
    <property type="evidence" value="ECO:0007669"/>
    <property type="project" value="UniProtKB-ARBA"/>
</dbReference>
<evidence type="ECO:0000256" key="5">
    <source>
        <dbReference type="ARBA" id="ARBA00023163"/>
    </source>
</evidence>
<accession>A0A9W8Z3D8</accession>
<gene>
    <name evidence="10" type="ORF">N0V93_000276</name>
</gene>
<keyword evidence="5 7" id="KW-0804">Transcription</keyword>
<evidence type="ECO:0000259" key="9">
    <source>
        <dbReference type="Pfam" id="PF10744"/>
    </source>
</evidence>
<evidence type="ECO:0000313" key="10">
    <source>
        <dbReference type="EMBL" id="KAJ4396059.1"/>
    </source>
</evidence>
<comment type="subcellular location">
    <subcellularLocation>
        <location evidence="1 7">Nucleus</location>
    </subcellularLocation>
</comment>
<evidence type="ECO:0000256" key="7">
    <source>
        <dbReference type="RuleBase" id="RU364059"/>
    </source>
</evidence>
<dbReference type="OrthoDB" id="5310959at2759"/>
<comment type="function">
    <text evidence="7">Component of the Mediator complex, a coactivator involved in the regulated transcription of nearly all RNA polymerase II-dependent genes. Mediator functions as a bridge to convey information from gene-specific regulatory proteins to the basal RNA polymerase II transcription machinery. Mediator is recruited to promoters by direct interactions with regulatory proteins and serves as a scaffold for the assembly of a functional preinitiation complex with RNA polymerase II and the general transcription factors.</text>
</comment>
<proteinExistence type="inferred from homology"/>
<dbReference type="PANTHER" id="PTHR35041">
    <property type="entry name" value="MEDIATOR OF RNA POLYMERASE II TRANSCRIPTION SUBUNIT 1"/>
    <property type="match status" value="1"/>
</dbReference>